<dbReference type="InterPro" id="IPR001878">
    <property type="entry name" value="Znf_CCHC"/>
</dbReference>
<evidence type="ECO:0000313" key="3">
    <source>
        <dbReference type="EMBL" id="OAF72169.1"/>
    </source>
</evidence>
<dbReference type="SUPFAM" id="SSF57756">
    <property type="entry name" value="Retrovirus zinc finger-like domains"/>
    <property type="match status" value="1"/>
</dbReference>
<keyword evidence="1" id="KW-0863">Zinc-finger</keyword>
<dbReference type="PANTHER" id="PTHR37984">
    <property type="entry name" value="PROTEIN CBG26694"/>
    <property type="match status" value="1"/>
</dbReference>
<comment type="caution">
    <text evidence="3">The sequence shown here is derived from an EMBL/GenBank/DDBJ whole genome shotgun (WGS) entry which is preliminary data.</text>
</comment>
<proteinExistence type="predicted"/>
<evidence type="ECO:0000256" key="1">
    <source>
        <dbReference type="PROSITE-ProRule" id="PRU00047"/>
    </source>
</evidence>
<dbReference type="InterPro" id="IPR036875">
    <property type="entry name" value="Znf_CCHC_sf"/>
</dbReference>
<keyword evidence="1" id="KW-0479">Metal-binding</keyword>
<dbReference type="InterPro" id="IPR050951">
    <property type="entry name" value="Retrovirus_Pol_polyprotein"/>
</dbReference>
<dbReference type="PANTHER" id="PTHR37984:SF5">
    <property type="entry name" value="PROTEIN NYNRIN-LIKE"/>
    <property type="match status" value="1"/>
</dbReference>
<dbReference type="SMART" id="SM00343">
    <property type="entry name" value="ZnF_C2HC"/>
    <property type="match status" value="1"/>
</dbReference>
<dbReference type="EMBL" id="LWCA01000002">
    <property type="protein sequence ID" value="OAF72169.1"/>
    <property type="molecule type" value="Genomic_DNA"/>
</dbReference>
<dbReference type="Proteomes" id="UP000078046">
    <property type="component" value="Unassembled WGS sequence"/>
</dbReference>
<sequence>MYAIYAKCDFNKKDNLMRDKIVFGCNDVKLESRLIIKKNLTVEIAKEICQNHELTQKLKCSNIFNVDKIVAYKCGSCGKVENSSYHNFPAKSVECFNCKKRGHLARWCRSRKQKFIKGYIYLELGNQKLRFQVDTGSDIFLAQLPKVVAPIVSKIEASTNACRRVRAPEPTDVPNELATSLAPILMDNTNARQRDATSKMIDCVLNPLYNTAEVVITNERVVGFTDEESNFNFIIPN</sequence>
<feature type="domain" description="CCHC-type" evidence="2">
    <location>
        <begin position="95"/>
        <end position="110"/>
    </location>
</feature>
<dbReference type="GO" id="GO:0003676">
    <property type="term" value="F:nucleic acid binding"/>
    <property type="evidence" value="ECO:0007669"/>
    <property type="project" value="InterPro"/>
</dbReference>
<accession>A0A177BCZ4</accession>
<dbReference type="GO" id="GO:0008270">
    <property type="term" value="F:zinc ion binding"/>
    <property type="evidence" value="ECO:0007669"/>
    <property type="project" value="UniProtKB-KW"/>
</dbReference>
<keyword evidence="1" id="KW-0862">Zinc</keyword>
<protein>
    <recommendedName>
        <fullName evidence="2">CCHC-type domain-containing protein</fullName>
    </recommendedName>
</protein>
<evidence type="ECO:0000313" key="4">
    <source>
        <dbReference type="Proteomes" id="UP000078046"/>
    </source>
</evidence>
<dbReference type="Gene3D" id="4.10.60.10">
    <property type="entry name" value="Zinc finger, CCHC-type"/>
    <property type="match status" value="1"/>
</dbReference>
<gene>
    <name evidence="3" type="ORF">A3Q56_00048</name>
</gene>
<keyword evidence="4" id="KW-1185">Reference proteome</keyword>
<dbReference type="AlphaFoldDB" id="A0A177BCZ4"/>
<reference evidence="3 4" key="1">
    <citation type="submission" date="2016-04" db="EMBL/GenBank/DDBJ databases">
        <title>The genome of Intoshia linei affirms orthonectids as highly simplified spiralians.</title>
        <authorList>
            <person name="Mikhailov K.V."/>
            <person name="Slusarev G.S."/>
            <person name="Nikitin M.A."/>
            <person name="Logacheva M.D."/>
            <person name="Penin A."/>
            <person name="Aleoshin V."/>
            <person name="Panchin Y.V."/>
        </authorList>
    </citation>
    <scope>NUCLEOTIDE SEQUENCE [LARGE SCALE GENOMIC DNA]</scope>
    <source>
        <strain evidence="3">Intl2013</strain>
        <tissue evidence="3">Whole animal</tissue>
    </source>
</reference>
<evidence type="ECO:0000259" key="2">
    <source>
        <dbReference type="PROSITE" id="PS50158"/>
    </source>
</evidence>
<organism evidence="3 4">
    <name type="scientific">Intoshia linei</name>
    <dbReference type="NCBI Taxonomy" id="1819745"/>
    <lineage>
        <taxon>Eukaryota</taxon>
        <taxon>Metazoa</taxon>
        <taxon>Spiralia</taxon>
        <taxon>Lophotrochozoa</taxon>
        <taxon>Mesozoa</taxon>
        <taxon>Orthonectida</taxon>
        <taxon>Rhopaluridae</taxon>
        <taxon>Intoshia</taxon>
    </lineage>
</organism>
<name>A0A177BCZ4_9BILA</name>
<dbReference type="OrthoDB" id="10064127at2759"/>
<dbReference type="PROSITE" id="PS50158">
    <property type="entry name" value="ZF_CCHC"/>
    <property type="match status" value="1"/>
</dbReference>